<dbReference type="GO" id="GO:0006412">
    <property type="term" value="P:translation"/>
    <property type="evidence" value="ECO:0007669"/>
    <property type="project" value="InterPro"/>
</dbReference>
<dbReference type="Pfam" id="PF00416">
    <property type="entry name" value="Ribosomal_S13"/>
    <property type="match status" value="2"/>
</dbReference>
<evidence type="ECO:0000256" key="2">
    <source>
        <dbReference type="ARBA" id="ARBA00008080"/>
    </source>
</evidence>
<sequence length="167" mass="18720">MVHILGVLLPDKQLVKFALTHFYGIGRETASRICARMQIHDTCKVRDLSANQITSITAFLSSPATAPLLQRYSLAAPDHVPPRFTDPIPSEEATPTDAPQKLSIGDRLRSIKIESELRREVRENIAHQRNIGSYVGRRHAMGLPVRGQNTQTNARTARKLNKVERYA</sequence>
<reference evidence="10 11" key="1">
    <citation type="journal article" date="2012" name="Science">
        <title>The Paleozoic origin of enzymatic lignin decomposition reconstructed from 31 fungal genomes.</title>
        <authorList>
            <person name="Floudas D."/>
            <person name="Binder M."/>
            <person name="Riley R."/>
            <person name="Barry K."/>
            <person name="Blanchette R.A."/>
            <person name="Henrissat B."/>
            <person name="Martinez A.T."/>
            <person name="Otillar R."/>
            <person name="Spatafora J.W."/>
            <person name="Yadav J.S."/>
            <person name="Aerts A."/>
            <person name="Benoit I."/>
            <person name="Boyd A."/>
            <person name="Carlson A."/>
            <person name="Copeland A."/>
            <person name="Coutinho P.M."/>
            <person name="de Vries R.P."/>
            <person name="Ferreira P."/>
            <person name="Findley K."/>
            <person name="Foster B."/>
            <person name="Gaskell J."/>
            <person name="Glotzer D."/>
            <person name="Gorecki P."/>
            <person name="Heitman J."/>
            <person name="Hesse C."/>
            <person name="Hori C."/>
            <person name="Igarashi K."/>
            <person name="Jurgens J.A."/>
            <person name="Kallen N."/>
            <person name="Kersten P."/>
            <person name="Kohler A."/>
            <person name="Kuees U."/>
            <person name="Kumar T.K.A."/>
            <person name="Kuo A."/>
            <person name="LaButti K."/>
            <person name="Larrondo L.F."/>
            <person name="Lindquist E."/>
            <person name="Ling A."/>
            <person name="Lombard V."/>
            <person name="Lucas S."/>
            <person name="Lundell T."/>
            <person name="Martin R."/>
            <person name="McLaughlin D.J."/>
            <person name="Morgenstern I."/>
            <person name="Morin E."/>
            <person name="Murat C."/>
            <person name="Nagy L.G."/>
            <person name="Nolan M."/>
            <person name="Ohm R.A."/>
            <person name="Patyshakuliyeva A."/>
            <person name="Rokas A."/>
            <person name="Ruiz-Duenas F.J."/>
            <person name="Sabat G."/>
            <person name="Salamov A."/>
            <person name="Samejima M."/>
            <person name="Schmutz J."/>
            <person name="Slot J.C."/>
            <person name="St John F."/>
            <person name="Stenlid J."/>
            <person name="Sun H."/>
            <person name="Sun S."/>
            <person name="Syed K."/>
            <person name="Tsang A."/>
            <person name="Wiebenga A."/>
            <person name="Young D."/>
            <person name="Pisabarro A."/>
            <person name="Eastwood D.C."/>
            <person name="Martin F."/>
            <person name="Cullen D."/>
            <person name="Grigoriev I.V."/>
            <person name="Hibbett D.S."/>
        </authorList>
    </citation>
    <scope>NUCLEOTIDE SEQUENCE [LARGE SCALE GENOMIC DNA]</scope>
    <source>
        <strain evidence="10 11">MD-104</strain>
    </source>
</reference>
<dbReference type="InterPro" id="IPR010979">
    <property type="entry name" value="Ribosomal_uS13-like_H2TH"/>
</dbReference>
<dbReference type="HAMAP" id="MF_01315">
    <property type="entry name" value="Ribosomal_uS13"/>
    <property type="match status" value="1"/>
</dbReference>
<dbReference type="Gene3D" id="1.10.8.50">
    <property type="match status" value="1"/>
</dbReference>
<dbReference type="InterPro" id="IPR027437">
    <property type="entry name" value="Rbsml_uS13_C"/>
</dbReference>
<evidence type="ECO:0000256" key="1">
    <source>
        <dbReference type="ARBA" id="ARBA00004173"/>
    </source>
</evidence>
<accession>A0A2H3J8B4</accession>
<dbReference type="GO" id="GO:0005739">
    <property type="term" value="C:mitochondrion"/>
    <property type="evidence" value="ECO:0007669"/>
    <property type="project" value="UniProtKB-SubCell"/>
</dbReference>
<dbReference type="InterPro" id="IPR001892">
    <property type="entry name" value="Ribosomal_uS13"/>
</dbReference>
<dbReference type="FunFam" id="4.10.910.10:FF:000004">
    <property type="entry name" value="Small subunit ribosomal protein S13"/>
    <property type="match status" value="1"/>
</dbReference>
<keyword evidence="4" id="KW-0496">Mitochondrion</keyword>
<dbReference type="Proteomes" id="UP000218811">
    <property type="component" value="Unassembled WGS sequence"/>
</dbReference>
<evidence type="ECO:0000256" key="9">
    <source>
        <dbReference type="SAM" id="MobiDB-lite"/>
    </source>
</evidence>
<dbReference type="FunFam" id="1.10.8.50:FF:000001">
    <property type="entry name" value="30S ribosomal protein S13"/>
    <property type="match status" value="1"/>
</dbReference>
<dbReference type="PANTHER" id="PTHR10871:SF1">
    <property type="entry name" value="SMALL RIBOSOMAL SUBUNIT PROTEIN US13M"/>
    <property type="match status" value="1"/>
</dbReference>
<proteinExistence type="inferred from homology"/>
<dbReference type="PROSITE" id="PS50159">
    <property type="entry name" value="RIBOSOMAL_S13_2"/>
    <property type="match status" value="1"/>
</dbReference>
<comment type="subcellular location">
    <subcellularLocation>
        <location evidence="1">Mitochondrion</location>
    </subcellularLocation>
</comment>
<dbReference type="GO" id="GO:0015935">
    <property type="term" value="C:small ribosomal subunit"/>
    <property type="evidence" value="ECO:0007669"/>
    <property type="project" value="TreeGrafter"/>
</dbReference>
<keyword evidence="11" id="KW-1185">Reference proteome</keyword>
<gene>
    <name evidence="10" type="ORF">WOLCODRAFT_115008</name>
</gene>
<evidence type="ECO:0000256" key="6">
    <source>
        <dbReference type="ARBA" id="ARBA00037226"/>
    </source>
</evidence>
<dbReference type="GO" id="GO:0003723">
    <property type="term" value="F:RNA binding"/>
    <property type="evidence" value="ECO:0007669"/>
    <property type="project" value="InterPro"/>
</dbReference>
<organism evidence="10 11">
    <name type="scientific">Wolfiporia cocos (strain MD-104)</name>
    <name type="common">Brown rot fungus</name>
    <dbReference type="NCBI Taxonomy" id="742152"/>
    <lineage>
        <taxon>Eukaryota</taxon>
        <taxon>Fungi</taxon>
        <taxon>Dikarya</taxon>
        <taxon>Basidiomycota</taxon>
        <taxon>Agaricomycotina</taxon>
        <taxon>Agaricomycetes</taxon>
        <taxon>Polyporales</taxon>
        <taxon>Phaeolaceae</taxon>
        <taxon>Wolfiporia</taxon>
    </lineage>
</organism>
<dbReference type="SUPFAM" id="SSF46946">
    <property type="entry name" value="S13-like H2TH domain"/>
    <property type="match status" value="1"/>
</dbReference>
<keyword evidence="3 8" id="KW-0689">Ribosomal protein</keyword>
<dbReference type="OMA" id="CARVQIH"/>
<dbReference type="Gene3D" id="4.10.910.10">
    <property type="entry name" value="30s ribosomal protein s13, domain 2"/>
    <property type="match status" value="1"/>
</dbReference>
<evidence type="ECO:0000256" key="8">
    <source>
        <dbReference type="RuleBase" id="RU003830"/>
    </source>
</evidence>
<evidence type="ECO:0000256" key="3">
    <source>
        <dbReference type="ARBA" id="ARBA00022980"/>
    </source>
</evidence>
<evidence type="ECO:0000256" key="5">
    <source>
        <dbReference type="ARBA" id="ARBA00023274"/>
    </source>
</evidence>
<evidence type="ECO:0000313" key="10">
    <source>
        <dbReference type="EMBL" id="PCH38181.1"/>
    </source>
</evidence>
<comment type="function">
    <text evidence="6">Component of the mitochondrial ribosome (mitoribosome), a dedicated translation machinery responsible for the synthesis of mitochondrial genome-encoded proteins, including at least some of the essential transmembrane subunits of the mitochondrial respiratory chain. The mitoribosomes are attached to the mitochondrial inner membrane and translation products are cotranslationally integrated into the membrane.</text>
</comment>
<feature type="region of interest" description="Disordered" evidence="9">
    <location>
        <begin position="80"/>
        <end position="100"/>
    </location>
</feature>
<protein>
    <recommendedName>
        <fullName evidence="7">Small ribosomal subunit protein uS13m</fullName>
    </recommendedName>
</protein>
<keyword evidence="5 8" id="KW-0687">Ribonucleoprotein</keyword>
<dbReference type="GO" id="GO:0003735">
    <property type="term" value="F:structural constituent of ribosome"/>
    <property type="evidence" value="ECO:0007669"/>
    <property type="project" value="InterPro"/>
</dbReference>
<evidence type="ECO:0000256" key="4">
    <source>
        <dbReference type="ARBA" id="ARBA00023128"/>
    </source>
</evidence>
<dbReference type="EMBL" id="KB467942">
    <property type="protein sequence ID" value="PCH38181.1"/>
    <property type="molecule type" value="Genomic_DNA"/>
</dbReference>
<comment type="similarity">
    <text evidence="2 8">Belongs to the universal ribosomal protein uS13 family.</text>
</comment>
<dbReference type="AlphaFoldDB" id="A0A2H3J8B4"/>
<dbReference type="STRING" id="742152.A0A2H3J8B4"/>
<dbReference type="PIRSF" id="PIRSF002134">
    <property type="entry name" value="Ribosomal_S13"/>
    <property type="match status" value="1"/>
</dbReference>
<evidence type="ECO:0000256" key="7">
    <source>
        <dbReference type="ARBA" id="ARBA00040757"/>
    </source>
</evidence>
<dbReference type="PANTHER" id="PTHR10871">
    <property type="entry name" value="30S RIBOSOMAL PROTEIN S13/40S RIBOSOMAL PROTEIN S18"/>
    <property type="match status" value="1"/>
</dbReference>
<evidence type="ECO:0000313" key="11">
    <source>
        <dbReference type="Proteomes" id="UP000218811"/>
    </source>
</evidence>
<name>A0A2H3J8B4_WOLCO</name>